<accession>A0ACB6RAZ7</accession>
<dbReference type="EMBL" id="MU003494">
    <property type="protein sequence ID" value="KAF2476444.1"/>
    <property type="molecule type" value="Genomic_DNA"/>
</dbReference>
<name>A0ACB6RAZ7_9PLEO</name>
<evidence type="ECO:0000313" key="2">
    <source>
        <dbReference type="Proteomes" id="UP000799755"/>
    </source>
</evidence>
<dbReference type="Proteomes" id="UP000799755">
    <property type="component" value="Unassembled WGS sequence"/>
</dbReference>
<keyword evidence="2" id="KW-1185">Reference proteome</keyword>
<reference evidence="1" key="1">
    <citation type="journal article" date="2020" name="Stud. Mycol.">
        <title>101 Dothideomycetes genomes: a test case for predicting lifestyles and emergence of pathogens.</title>
        <authorList>
            <person name="Haridas S."/>
            <person name="Albert R."/>
            <person name="Binder M."/>
            <person name="Bloem J."/>
            <person name="Labutti K."/>
            <person name="Salamov A."/>
            <person name="Andreopoulos B."/>
            <person name="Baker S."/>
            <person name="Barry K."/>
            <person name="Bills G."/>
            <person name="Bluhm B."/>
            <person name="Cannon C."/>
            <person name="Castanera R."/>
            <person name="Culley D."/>
            <person name="Daum C."/>
            <person name="Ezra D."/>
            <person name="Gonzalez J."/>
            <person name="Henrissat B."/>
            <person name="Kuo A."/>
            <person name="Liang C."/>
            <person name="Lipzen A."/>
            <person name="Lutzoni F."/>
            <person name="Magnuson J."/>
            <person name="Mondo S."/>
            <person name="Nolan M."/>
            <person name="Ohm R."/>
            <person name="Pangilinan J."/>
            <person name="Park H.-J."/>
            <person name="Ramirez L."/>
            <person name="Alfaro M."/>
            <person name="Sun H."/>
            <person name="Tritt A."/>
            <person name="Yoshinaga Y."/>
            <person name="Zwiers L.-H."/>
            <person name="Turgeon B."/>
            <person name="Goodwin S."/>
            <person name="Spatafora J."/>
            <person name="Crous P."/>
            <person name="Grigoriev I."/>
        </authorList>
    </citation>
    <scope>NUCLEOTIDE SEQUENCE</scope>
    <source>
        <strain evidence="1">ATCC 200398</strain>
    </source>
</reference>
<gene>
    <name evidence="1" type="ORF">BDR25DRAFT_252432</name>
</gene>
<organism evidence="1 2">
    <name type="scientific">Lindgomyces ingoldianus</name>
    <dbReference type="NCBI Taxonomy" id="673940"/>
    <lineage>
        <taxon>Eukaryota</taxon>
        <taxon>Fungi</taxon>
        <taxon>Dikarya</taxon>
        <taxon>Ascomycota</taxon>
        <taxon>Pezizomycotina</taxon>
        <taxon>Dothideomycetes</taxon>
        <taxon>Pleosporomycetidae</taxon>
        <taxon>Pleosporales</taxon>
        <taxon>Lindgomycetaceae</taxon>
        <taxon>Lindgomyces</taxon>
    </lineage>
</organism>
<protein>
    <submittedName>
        <fullName evidence="1">Alpha/beta-hydrolase</fullName>
    </submittedName>
</protein>
<proteinExistence type="predicted"/>
<sequence length="439" mass="47631">MASLLDRATSIISSPKIVQGTHSSNLPSLPNLSSLPVSSRLPLYLSAGAASVGLLLFINSLRGFPNSGGTKVIPSPRETLLPRLSTDETKNLPYPPYALPGARDVDSPYGTTRVYEWGPKDGPKVLLLHGISTPSIALAGLAYKLVEKGCRVMLFDLFSRGHSSGPSPATNSYSSALYTSQILLVLQSSPLSWTSTSPFTIVGYSLGGAIAADFTSYFTASISHLILIAPGGLIRTTHITWKSRFLYSTSGLLPEWMIHSLVARRLWTGPNTARSIEPEGDVEAQKEPESEKKGGLRSHAVYLSPQLNLLPTCPNSTVGNVVDWQIQHHRGFVPAFVSTIRFAPIHNQHHRWRIIGEKMKIGGIPLKKVNVILGENDPIIVAEEVAEDVKEVLGEDYVQVQVLKGAGHELAIDKVDEIASLVGRELGLARKAKKSKSRW</sequence>
<evidence type="ECO:0000313" key="1">
    <source>
        <dbReference type="EMBL" id="KAF2476444.1"/>
    </source>
</evidence>
<comment type="caution">
    <text evidence="1">The sequence shown here is derived from an EMBL/GenBank/DDBJ whole genome shotgun (WGS) entry which is preliminary data.</text>
</comment>